<dbReference type="InterPro" id="IPR001986">
    <property type="entry name" value="Enolpyruvate_Tfrase_dom"/>
</dbReference>
<dbReference type="AlphaFoldDB" id="A0A316FRC1"/>
<dbReference type="Proteomes" id="UP000245790">
    <property type="component" value="Unassembled WGS sequence"/>
</dbReference>
<dbReference type="GO" id="GO:0009073">
    <property type="term" value="P:aromatic amino acid family biosynthetic process"/>
    <property type="evidence" value="ECO:0007669"/>
    <property type="project" value="UniProtKB-KW"/>
</dbReference>
<comment type="pathway">
    <text evidence="1 7">Metabolic intermediate biosynthesis; chorismate biosynthesis; chorismate from D-erythrose 4-phosphate and phosphoenolpyruvate: step 6/7.</text>
</comment>
<dbReference type="InterPro" id="IPR006264">
    <property type="entry name" value="EPSP_synthase"/>
</dbReference>
<evidence type="ECO:0000256" key="6">
    <source>
        <dbReference type="ARBA" id="ARBA00044633"/>
    </source>
</evidence>
<feature type="domain" description="Enolpyruvate transferase" evidence="8">
    <location>
        <begin position="8"/>
        <end position="416"/>
    </location>
</feature>
<evidence type="ECO:0000313" key="9">
    <source>
        <dbReference type="EMBL" id="PWK50725.1"/>
    </source>
</evidence>
<feature type="binding site" evidence="7">
    <location>
        <position position="26"/>
    </location>
    <ligand>
        <name>3-phosphoshikimate</name>
        <dbReference type="ChEBI" id="CHEBI:145989"/>
    </ligand>
</feature>
<dbReference type="SUPFAM" id="SSF55205">
    <property type="entry name" value="EPT/RTPC-like"/>
    <property type="match status" value="1"/>
</dbReference>
<evidence type="ECO:0000256" key="3">
    <source>
        <dbReference type="ARBA" id="ARBA00022605"/>
    </source>
</evidence>
<evidence type="ECO:0000256" key="7">
    <source>
        <dbReference type="HAMAP-Rule" id="MF_00210"/>
    </source>
</evidence>
<dbReference type="UniPathway" id="UPA00053">
    <property type="reaction ID" value="UER00089"/>
</dbReference>
<feature type="binding site" evidence="7">
    <location>
        <position position="168"/>
    </location>
    <ligand>
        <name>phosphoenolpyruvate</name>
        <dbReference type="ChEBI" id="CHEBI:58702"/>
    </ligand>
</feature>
<evidence type="ECO:0000256" key="4">
    <source>
        <dbReference type="ARBA" id="ARBA00022679"/>
    </source>
</evidence>
<dbReference type="InterPro" id="IPR036968">
    <property type="entry name" value="Enolpyruvate_Tfrase_sf"/>
</dbReference>
<comment type="subcellular location">
    <subcellularLocation>
        <location evidence="7">Cytoplasm</location>
    </subcellularLocation>
</comment>
<name>A0A316FRC1_9GAMM</name>
<feature type="binding site" evidence="7">
    <location>
        <position position="194"/>
    </location>
    <ligand>
        <name>3-phosphoshikimate</name>
        <dbReference type="ChEBI" id="CHEBI:145989"/>
    </ligand>
</feature>
<comment type="caution">
    <text evidence="7">Lacks conserved residue(s) required for the propagation of feature annotation.</text>
</comment>
<dbReference type="NCBIfam" id="TIGR01356">
    <property type="entry name" value="aroA"/>
    <property type="match status" value="1"/>
</dbReference>
<proteinExistence type="inferred from homology"/>
<dbReference type="PANTHER" id="PTHR21090">
    <property type="entry name" value="AROM/DEHYDROQUINATE SYNTHASE"/>
    <property type="match status" value="1"/>
</dbReference>
<feature type="binding site" evidence="7">
    <location>
        <position position="309"/>
    </location>
    <ligand>
        <name>3-phosphoshikimate</name>
        <dbReference type="ChEBI" id="CHEBI:145989"/>
    </ligand>
</feature>
<dbReference type="HAMAP" id="MF_00210">
    <property type="entry name" value="EPSP_synth"/>
    <property type="match status" value="1"/>
</dbReference>
<keyword evidence="10" id="KW-1185">Reference proteome</keyword>
<dbReference type="OrthoDB" id="9809920at2"/>
<dbReference type="PIRSF" id="PIRSF000505">
    <property type="entry name" value="EPSPS"/>
    <property type="match status" value="1"/>
</dbReference>
<dbReference type="GO" id="GO:0003866">
    <property type="term" value="F:3-phosphoshikimate 1-carboxyvinyltransferase activity"/>
    <property type="evidence" value="ECO:0007669"/>
    <property type="project" value="UniProtKB-UniRule"/>
</dbReference>
<dbReference type="EMBL" id="QGGU01000006">
    <property type="protein sequence ID" value="PWK50725.1"/>
    <property type="molecule type" value="Genomic_DNA"/>
</dbReference>
<comment type="function">
    <text evidence="7">Catalyzes the transfer of the enolpyruvyl moiety of phosphoenolpyruvate (PEP) to the 5-hydroxyl of shikimate-3-phosphate (S3P) to produce enolpyruvyl shikimate-3-phosphate and inorganic phosphate.</text>
</comment>
<dbReference type="GO" id="GO:0005737">
    <property type="term" value="C:cytoplasm"/>
    <property type="evidence" value="ECO:0007669"/>
    <property type="project" value="UniProtKB-SubCell"/>
</dbReference>
<dbReference type="PANTHER" id="PTHR21090:SF5">
    <property type="entry name" value="PENTAFUNCTIONAL AROM POLYPEPTIDE"/>
    <property type="match status" value="1"/>
</dbReference>
<evidence type="ECO:0000256" key="5">
    <source>
        <dbReference type="ARBA" id="ARBA00023141"/>
    </source>
</evidence>
<feature type="binding site" evidence="7">
    <location>
        <position position="382"/>
    </location>
    <ligand>
        <name>phosphoenolpyruvate</name>
        <dbReference type="ChEBI" id="CHEBI:58702"/>
    </ligand>
</feature>
<gene>
    <name evidence="7" type="primary">aroA</name>
    <name evidence="9" type="ORF">C8D97_10612</name>
</gene>
<evidence type="ECO:0000256" key="2">
    <source>
        <dbReference type="ARBA" id="ARBA00009948"/>
    </source>
</evidence>
<dbReference type="RefSeq" id="WP_109763392.1">
    <property type="nucleotide sequence ID" value="NZ_QGGU01000006.1"/>
</dbReference>
<feature type="binding site" evidence="7">
    <location>
        <position position="336"/>
    </location>
    <ligand>
        <name>3-phosphoshikimate</name>
        <dbReference type="ChEBI" id="CHEBI:145989"/>
    </ligand>
</feature>
<feature type="binding site" evidence="7">
    <location>
        <position position="21"/>
    </location>
    <ligand>
        <name>3-phosphoshikimate</name>
        <dbReference type="ChEBI" id="CHEBI:145989"/>
    </ligand>
</feature>
<comment type="subunit">
    <text evidence="7">Monomer.</text>
</comment>
<dbReference type="Pfam" id="PF00275">
    <property type="entry name" value="EPSP_synthase"/>
    <property type="match status" value="1"/>
</dbReference>
<keyword evidence="3 7" id="KW-0028">Amino-acid biosynthesis</keyword>
<keyword evidence="5 7" id="KW-0057">Aromatic amino acid biosynthesis</keyword>
<dbReference type="CDD" id="cd01556">
    <property type="entry name" value="EPSP_synthase"/>
    <property type="match status" value="1"/>
</dbReference>
<dbReference type="InterPro" id="IPR013792">
    <property type="entry name" value="RNA3'P_cycl/enolpyr_Trfase_a/b"/>
</dbReference>
<sequence>MMRKMLPVSNLNAAVSLPGSKYLANRLVIIAALAEGEVRLDNVVSNDDINTAIKGLNDLGYCLEKTSSEGSNAIVSSPRQEGLTEPANIYTAHSGTFSRFITAVAALDNQPVTIKGSEKMNSRPMAELFDALEQLGVSVSSSGGQLPAIITGPVNQFHCKVDGSKSSQYISALLLSSPRLNHDFMLELIGEEVSTQYIDMTVDLMRQFGIKVEKHGRCYKVAAQPAYQSKSMVIPPDPVSSSYFMAAAAINAGKVALQSFDFDSLQGEAQFYKVLQAMGCDIQRKGSGLLIERNKPLVAVERDMGEMPDVVQTMAVVACFAEGTTVMRNIAHLAYKESNRIVDTANELKRLGATVEYGSDYLAVTGGCKLAGTTVETYDDHRMAMSLALIGSRIPDVVINNAQVVSKSFPNYFDKLADMGICSESV</sequence>
<feature type="binding site" evidence="7">
    <location>
        <position position="123"/>
    </location>
    <ligand>
        <name>phosphoenolpyruvate</name>
        <dbReference type="ChEBI" id="CHEBI:58702"/>
    </ligand>
</feature>
<evidence type="ECO:0000313" key="10">
    <source>
        <dbReference type="Proteomes" id="UP000245790"/>
    </source>
</evidence>
<comment type="similarity">
    <text evidence="2 7">Belongs to the EPSP synthase family.</text>
</comment>
<dbReference type="GO" id="GO:0008652">
    <property type="term" value="P:amino acid biosynthetic process"/>
    <property type="evidence" value="ECO:0007669"/>
    <property type="project" value="UniProtKB-KW"/>
</dbReference>
<keyword evidence="7" id="KW-0963">Cytoplasm</keyword>
<accession>A0A316FRC1</accession>
<evidence type="ECO:0000259" key="8">
    <source>
        <dbReference type="Pfam" id="PF00275"/>
    </source>
</evidence>
<feature type="binding site" evidence="7">
    <location>
        <position position="168"/>
    </location>
    <ligand>
        <name>3-phosphoshikimate</name>
        <dbReference type="ChEBI" id="CHEBI:145989"/>
    </ligand>
</feature>
<feature type="binding site" evidence="7">
    <location>
        <position position="167"/>
    </location>
    <ligand>
        <name>3-phosphoshikimate</name>
        <dbReference type="ChEBI" id="CHEBI:145989"/>
    </ligand>
</feature>
<protein>
    <recommendedName>
        <fullName evidence="7">3-phosphoshikimate 1-carboxyvinyltransferase</fullName>
        <ecNumber evidence="7">2.5.1.19</ecNumber>
    </recommendedName>
    <alternativeName>
        <fullName evidence="7">5-enolpyruvylshikimate-3-phosphate synthase</fullName>
        <shortName evidence="7">EPSP synthase</shortName>
        <shortName evidence="7">EPSPS</shortName>
    </alternativeName>
</protein>
<dbReference type="EC" id="2.5.1.19" evidence="7"/>
<feature type="binding site" evidence="7">
    <location>
        <position position="95"/>
    </location>
    <ligand>
        <name>phosphoenolpyruvate</name>
        <dbReference type="ChEBI" id="CHEBI:58702"/>
    </ligand>
</feature>
<comment type="caution">
    <text evidence="9">The sequence shown here is derived from an EMBL/GenBank/DDBJ whole genome shotgun (WGS) entry which is preliminary data.</text>
</comment>
<feature type="binding site" evidence="7">
    <location>
        <position position="166"/>
    </location>
    <ligand>
        <name>3-phosphoshikimate</name>
        <dbReference type="ChEBI" id="CHEBI:145989"/>
    </ligand>
</feature>
<feature type="binding site" evidence="7">
    <location>
        <position position="21"/>
    </location>
    <ligand>
        <name>phosphoenolpyruvate</name>
        <dbReference type="ChEBI" id="CHEBI:58702"/>
    </ligand>
</feature>
<comment type="catalytic activity">
    <reaction evidence="6">
        <text>3-phosphoshikimate + phosphoenolpyruvate = 5-O-(1-carboxyvinyl)-3-phosphoshikimate + phosphate</text>
        <dbReference type="Rhea" id="RHEA:21256"/>
        <dbReference type="ChEBI" id="CHEBI:43474"/>
        <dbReference type="ChEBI" id="CHEBI:57701"/>
        <dbReference type="ChEBI" id="CHEBI:58702"/>
        <dbReference type="ChEBI" id="CHEBI:145989"/>
        <dbReference type="EC" id="2.5.1.19"/>
    </reaction>
    <physiologicalReaction direction="left-to-right" evidence="6">
        <dbReference type="Rhea" id="RHEA:21257"/>
    </physiologicalReaction>
</comment>
<feature type="binding site" evidence="7">
    <location>
        <position position="340"/>
    </location>
    <ligand>
        <name>phosphoenolpyruvate</name>
        <dbReference type="ChEBI" id="CHEBI:58702"/>
    </ligand>
</feature>
<dbReference type="Gene3D" id="3.65.10.10">
    <property type="entry name" value="Enolpyruvate transferase domain"/>
    <property type="match status" value="2"/>
</dbReference>
<organism evidence="9 10">
    <name type="scientific">Pleionea mediterranea</name>
    <dbReference type="NCBI Taxonomy" id="523701"/>
    <lineage>
        <taxon>Bacteria</taxon>
        <taxon>Pseudomonadati</taxon>
        <taxon>Pseudomonadota</taxon>
        <taxon>Gammaproteobacteria</taxon>
        <taxon>Oceanospirillales</taxon>
        <taxon>Pleioneaceae</taxon>
        <taxon>Pleionea</taxon>
    </lineage>
</organism>
<feature type="binding site" evidence="7">
    <location>
        <position position="407"/>
    </location>
    <ligand>
        <name>phosphoenolpyruvate</name>
        <dbReference type="ChEBI" id="CHEBI:58702"/>
    </ligand>
</feature>
<reference evidence="9 10" key="1">
    <citation type="submission" date="2018-05" db="EMBL/GenBank/DDBJ databases">
        <title>Genomic Encyclopedia of Type Strains, Phase IV (KMG-IV): sequencing the most valuable type-strain genomes for metagenomic binning, comparative biology and taxonomic classification.</title>
        <authorList>
            <person name="Goeker M."/>
        </authorList>
    </citation>
    <scope>NUCLEOTIDE SEQUENCE [LARGE SCALE GENOMIC DNA]</scope>
    <source>
        <strain evidence="9 10">DSM 25350</strain>
    </source>
</reference>
<feature type="active site" description="Proton acceptor" evidence="7">
    <location>
        <position position="309"/>
    </location>
</feature>
<dbReference type="GO" id="GO:0009423">
    <property type="term" value="P:chorismate biosynthetic process"/>
    <property type="evidence" value="ECO:0007669"/>
    <property type="project" value="UniProtKB-UniRule"/>
</dbReference>
<keyword evidence="4 7" id="KW-0808">Transferase</keyword>
<evidence type="ECO:0000256" key="1">
    <source>
        <dbReference type="ARBA" id="ARBA00004811"/>
    </source>
</evidence>